<dbReference type="KEGG" id="mmc:Mmcs_2272"/>
<organism evidence="3">
    <name type="scientific">Mycobacterium sp. (strain MCS)</name>
    <dbReference type="NCBI Taxonomy" id="164756"/>
    <lineage>
        <taxon>Bacteria</taxon>
        <taxon>Bacillati</taxon>
        <taxon>Actinomycetota</taxon>
        <taxon>Actinomycetes</taxon>
        <taxon>Mycobacteriales</taxon>
        <taxon>Mycobacteriaceae</taxon>
        <taxon>Mycobacterium</taxon>
    </lineage>
</organism>
<reference evidence="3" key="1">
    <citation type="submission" date="2006-06" db="EMBL/GenBank/DDBJ databases">
        <title>Complete sequence of chromosome of Mycobacterium sp. MCS.</title>
        <authorList>
            <consortium name="US DOE Joint Genome Institute"/>
            <person name="Copeland A."/>
            <person name="Lucas S."/>
            <person name="Lapidus A."/>
            <person name="Barry K."/>
            <person name="Detter J.C."/>
            <person name="Glavina del Rio T."/>
            <person name="Hammon N."/>
            <person name="Israni S."/>
            <person name="Dalin E."/>
            <person name="Tice H."/>
            <person name="Pitluck S."/>
            <person name="Martinez M."/>
            <person name="Schmutz J."/>
            <person name="Larimer F."/>
            <person name="Land M."/>
            <person name="Hauser L."/>
            <person name="Kyrpides N."/>
            <person name="Kim E."/>
            <person name="Miller C.D."/>
            <person name="Hughes J.E."/>
            <person name="Anderson A.J."/>
            <person name="Sims R.C."/>
            <person name="Richardson P."/>
        </authorList>
    </citation>
    <scope>NUCLEOTIDE SEQUENCE [LARGE SCALE GENOMIC DNA]</scope>
    <source>
        <strain evidence="3">MCS</strain>
    </source>
</reference>
<sequence length="273" mass="29075">MIGSERADRPRGGRMRIPRSRGAASGFLLILLGLWGALIPFLGPYFDFAFTPDQPWTWTNARGWLEVLPGAVTVVGGLLMLMSRNRATASLGAWLAVAAGAWFVVGRALAGLLGLGNAGAPVAGTDTKRVWLELTYFYGLGALIVFLGALALGRLSVRSVRDVEYAQRPLTDHDRTVADRDHTLTDRDHTLTDRDHTGATHTGAQPMAAAPAAQTGPQPMAQTGPQPMAQTGPQPMAAPGNAPTEAVQPAAGQRKRGLLDRIRGGRNRPMAHH</sequence>
<feature type="transmembrane region" description="Helical" evidence="2">
    <location>
        <begin position="135"/>
        <end position="153"/>
    </location>
</feature>
<evidence type="ECO:0000256" key="2">
    <source>
        <dbReference type="SAM" id="Phobius"/>
    </source>
</evidence>
<feature type="transmembrane region" description="Helical" evidence="2">
    <location>
        <begin position="63"/>
        <end position="81"/>
    </location>
</feature>
<accession>A0A5Q5BJ48</accession>
<keyword evidence="2" id="KW-1133">Transmembrane helix</keyword>
<proteinExistence type="predicted"/>
<feature type="compositionally biased region" description="Basic residues" evidence="1">
    <location>
        <begin position="264"/>
        <end position="273"/>
    </location>
</feature>
<feature type="transmembrane region" description="Helical" evidence="2">
    <location>
        <begin position="21"/>
        <end position="43"/>
    </location>
</feature>
<keyword evidence="2" id="KW-0472">Membrane</keyword>
<feature type="region of interest" description="Disordered" evidence="1">
    <location>
        <begin position="174"/>
        <end position="273"/>
    </location>
</feature>
<evidence type="ECO:0000256" key="1">
    <source>
        <dbReference type="SAM" id="MobiDB-lite"/>
    </source>
</evidence>
<evidence type="ECO:0008006" key="4">
    <source>
        <dbReference type="Google" id="ProtNLM"/>
    </source>
</evidence>
<feature type="compositionally biased region" description="Polar residues" evidence="1">
    <location>
        <begin position="223"/>
        <end position="233"/>
    </location>
</feature>
<feature type="compositionally biased region" description="Low complexity" evidence="1">
    <location>
        <begin position="202"/>
        <end position="222"/>
    </location>
</feature>
<gene>
    <name evidence="3" type="ordered locus">Mmcs_2272</name>
</gene>
<keyword evidence="2" id="KW-0812">Transmembrane</keyword>
<feature type="compositionally biased region" description="Basic and acidic residues" evidence="1">
    <location>
        <begin position="174"/>
        <end position="198"/>
    </location>
</feature>
<protein>
    <recommendedName>
        <fullName evidence="4">Secreted protein</fullName>
    </recommendedName>
</protein>
<dbReference type="AlphaFoldDB" id="A0A5Q5BJ48"/>
<feature type="transmembrane region" description="Helical" evidence="2">
    <location>
        <begin position="93"/>
        <end position="115"/>
    </location>
</feature>
<evidence type="ECO:0000313" key="3">
    <source>
        <dbReference type="EMBL" id="ABG08380.1"/>
    </source>
</evidence>
<name>A0A5Q5BJ48_MYCSS</name>
<dbReference type="EMBL" id="CP000384">
    <property type="protein sequence ID" value="ABG08380.1"/>
    <property type="molecule type" value="Genomic_DNA"/>
</dbReference>